<dbReference type="KEGG" id="ari:UM93_08745"/>
<gene>
    <name evidence="2" type="ORF">UM93_08745</name>
</gene>
<dbReference type="PANTHER" id="PTHR30290:SF65">
    <property type="entry name" value="MONOACYL PHOSPHATIDYLINOSITOL TETRAMANNOSIDE-BINDING PROTEIN LPQW-RELATED"/>
    <property type="match status" value="1"/>
</dbReference>
<dbReference type="PATRIC" id="fig|1618207.4.peg.1772"/>
<evidence type="ECO:0000313" key="3">
    <source>
        <dbReference type="Proteomes" id="UP000061839"/>
    </source>
</evidence>
<dbReference type="GO" id="GO:0015833">
    <property type="term" value="P:peptide transport"/>
    <property type="evidence" value="ECO:0007669"/>
    <property type="project" value="TreeGrafter"/>
</dbReference>
<proteinExistence type="predicted"/>
<dbReference type="Proteomes" id="UP000061839">
    <property type="component" value="Chromosome"/>
</dbReference>
<keyword evidence="3" id="KW-1185">Reference proteome</keyword>
<dbReference type="InterPro" id="IPR039424">
    <property type="entry name" value="SBP_5"/>
</dbReference>
<sequence length="592" mass="63670">MHFRRIVEAFGMTAIAVLALTACDGAPSNLPSPETTVAQGGSLSVAEGNSFTSFNPSTAHTNVDINAKISYATHSGFGYLDENLKVVRNEKFGKIEKLSDSPLTVKYTVNNGVKWSDDAPVDANDLVLAWVVASGYFDDRSESLGKGTNYFSFASGTSGLALSDFPEVGSDGRSITIKYSQPFADWETALGFPNISEPSHVVAQKAGLKDAAALIALFTSIPRGNPTAPVAPNAVLKKVADFWNNGFDATKLPTDTSLFLSNGPYIVKSVGSDQSITLVKNRDYDWGPEPHLDQIDVKYMPGSSEQTEALKAGNVSIIAPAASTDAINQIDSMVNSGVSLIKGEQLSYEHLDLNFSGVFADKDTRLAFLKTVPRAEIIDRLIGPLQSGAKPLDSQLFVPAQEKYADAVKANGSADFQQVDIEGAIKLLKGNKPTIRVLFDRNNPSRLDIFKQIADSAALAGIRLVDVSPAGADWSKSLGGSSYDAAIFSWSKEGVGVSDVPQIFKTGGPSNFNRFSDSKVDELMKTLITNSDAAKQDELKIQIDKLIWDDAYGLPLFQGIGLNAFSSKVQGIKYNPTPVGAWWNVWDWAKKA</sequence>
<dbReference type="HOGENOM" id="CLU_017028_11_0_11"/>
<protein>
    <submittedName>
        <fullName evidence="2">ABC transporter substrate-binding protein</fullName>
    </submittedName>
</protein>
<organism evidence="2 3">
    <name type="scientific">Psychromicrobium lacuslunae</name>
    <dbReference type="NCBI Taxonomy" id="1618207"/>
    <lineage>
        <taxon>Bacteria</taxon>
        <taxon>Bacillati</taxon>
        <taxon>Actinomycetota</taxon>
        <taxon>Actinomycetes</taxon>
        <taxon>Micrococcales</taxon>
        <taxon>Micrococcaceae</taxon>
        <taxon>Psychromicrobium</taxon>
    </lineage>
</organism>
<dbReference type="GO" id="GO:1904680">
    <property type="term" value="F:peptide transmembrane transporter activity"/>
    <property type="evidence" value="ECO:0007669"/>
    <property type="project" value="TreeGrafter"/>
</dbReference>
<feature type="domain" description="Solute-binding protein family 5" evidence="1">
    <location>
        <begin position="97"/>
        <end position="497"/>
    </location>
</feature>
<dbReference type="Gene3D" id="3.10.105.10">
    <property type="entry name" value="Dipeptide-binding Protein, Domain 3"/>
    <property type="match status" value="1"/>
</dbReference>
<dbReference type="Pfam" id="PF00496">
    <property type="entry name" value="SBP_bac_5"/>
    <property type="match status" value="1"/>
</dbReference>
<dbReference type="RefSeq" id="WP_045075047.1">
    <property type="nucleotide sequence ID" value="NZ_CP011005.1"/>
</dbReference>
<accession>A0A0D4BYS7</accession>
<dbReference type="InterPro" id="IPR030678">
    <property type="entry name" value="Peptide/Ni-bd"/>
</dbReference>
<dbReference type="GO" id="GO:0043190">
    <property type="term" value="C:ATP-binding cassette (ABC) transporter complex"/>
    <property type="evidence" value="ECO:0007669"/>
    <property type="project" value="InterPro"/>
</dbReference>
<dbReference type="AlphaFoldDB" id="A0A0D4BYS7"/>
<dbReference type="EMBL" id="CP011005">
    <property type="protein sequence ID" value="AJT41577.1"/>
    <property type="molecule type" value="Genomic_DNA"/>
</dbReference>
<reference evidence="2 3" key="1">
    <citation type="journal article" date="2015" name="Genome Announc.">
        <title>Complete Genome Sequencing of Protease-Producing Novel Arthrobacter sp. Strain IHBB 11108 Using PacBio Single-Molecule Real-Time Sequencing Technology.</title>
        <authorList>
            <person name="Kiran S."/>
            <person name="Swarnkar M.K."/>
            <person name="Pal M."/>
            <person name="Thakur R."/>
            <person name="Tewari R."/>
            <person name="Singh A.K."/>
            <person name="Gulati A."/>
        </authorList>
    </citation>
    <scope>NUCLEOTIDE SEQUENCE [LARGE SCALE GENOMIC DNA]</scope>
    <source>
        <strain evidence="2 3">IHBB 11108</strain>
    </source>
</reference>
<evidence type="ECO:0000313" key="2">
    <source>
        <dbReference type="EMBL" id="AJT41577.1"/>
    </source>
</evidence>
<dbReference type="STRING" id="1618207.UM93_08745"/>
<dbReference type="PROSITE" id="PS51257">
    <property type="entry name" value="PROKAR_LIPOPROTEIN"/>
    <property type="match status" value="1"/>
</dbReference>
<dbReference type="SUPFAM" id="SSF53850">
    <property type="entry name" value="Periplasmic binding protein-like II"/>
    <property type="match status" value="1"/>
</dbReference>
<dbReference type="InterPro" id="IPR000914">
    <property type="entry name" value="SBP_5_dom"/>
</dbReference>
<name>A0A0D4BYS7_9MICC</name>
<dbReference type="Gene3D" id="3.40.190.10">
    <property type="entry name" value="Periplasmic binding protein-like II"/>
    <property type="match status" value="1"/>
</dbReference>
<dbReference type="OrthoDB" id="7888869at2"/>
<dbReference type="GO" id="GO:0042597">
    <property type="term" value="C:periplasmic space"/>
    <property type="evidence" value="ECO:0007669"/>
    <property type="project" value="UniProtKB-ARBA"/>
</dbReference>
<dbReference type="PIRSF" id="PIRSF002741">
    <property type="entry name" value="MppA"/>
    <property type="match status" value="1"/>
</dbReference>
<dbReference type="CDD" id="cd08501">
    <property type="entry name" value="PBP2_Lpqw"/>
    <property type="match status" value="1"/>
</dbReference>
<evidence type="ECO:0000259" key="1">
    <source>
        <dbReference type="Pfam" id="PF00496"/>
    </source>
</evidence>
<dbReference type="PANTHER" id="PTHR30290">
    <property type="entry name" value="PERIPLASMIC BINDING COMPONENT OF ABC TRANSPORTER"/>
    <property type="match status" value="1"/>
</dbReference>